<keyword evidence="1" id="KW-0812">Transmembrane</keyword>
<reference evidence="2 3" key="1">
    <citation type="submission" date="2016-10" db="EMBL/GenBank/DDBJ databases">
        <authorList>
            <person name="de Groot N.N."/>
        </authorList>
    </citation>
    <scope>NUCLEOTIDE SEQUENCE [LARGE SCALE GENOMIC DNA]</scope>
    <source>
        <strain evidence="2 3">DSM 44149</strain>
    </source>
</reference>
<dbReference type="EMBL" id="LT629701">
    <property type="protein sequence ID" value="SDM81870.1"/>
    <property type="molecule type" value="Genomic_DNA"/>
</dbReference>
<feature type="transmembrane region" description="Helical" evidence="1">
    <location>
        <begin position="56"/>
        <end position="76"/>
    </location>
</feature>
<keyword evidence="1" id="KW-1133">Transmembrane helix</keyword>
<dbReference type="OrthoDB" id="4303577at2"/>
<evidence type="ECO:0008006" key="4">
    <source>
        <dbReference type="Google" id="ProtNLM"/>
    </source>
</evidence>
<organism evidence="2 3">
    <name type="scientific">Allokutzneria albata</name>
    <name type="common">Kibdelosporangium albatum</name>
    <dbReference type="NCBI Taxonomy" id="211114"/>
    <lineage>
        <taxon>Bacteria</taxon>
        <taxon>Bacillati</taxon>
        <taxon>Actinomycetota</taxon>
        <taxon>Actinomycetes</taxon>
        <taxon>Pseudonocardiales</taxon>
        <taxon>Pseudonocardiaceae</taxon>
        <taxon>Allokutzneria</taxon>
    </lineage>
</organism>
<feature type="transmembrane region" description="Helical" evidence="1">
    <location>
        <begin position="176"/>
        <end position="198"/>
    </location>
</feature>
<protein>
    <recommendedName>
        <fullName evidence="4">DUF1648 domain-containing protein</fullName>
    </recommendedName>
</protein>
<keyword evidence="3" id="KW-1185">Reference proteome</keyword>
<accession>A0A1G9WBM1</accession>
<feature type="transmembrane region" description="Helical" evidence="1">
    <location>
        <begin position="121"/>
        <end position="144"/>
    </location>
</feature>
<dbReference type="eggNOG" id="ENOG5033VBA">
    <property type="taxonomic scope" value="Bacteria"/>
</dbReference>
<evidence type="ECO:0000313" key="3">
    <source>
        <dbReference type="Proteomes" id="UP000183376"/>
    </source>
</evidence>
<name>A0A1G9WBM1_ALLAB</name>
<dbReference type="RefSeq" id="WP_030429634.1">
    <property type="nucleotide sequence ID" value="NZ_JOEF01000008.1"/>
</dbReference>
<dbReference type="Proteomes" id="UP000183376">
    <property type="component" value="Chromosome I"/>
</dbReference>
<dbReference type="STRING" id="211114.SAMN04489726_3511"/>
<sequence>MTIFARRVLLSALAPVLALSAFAVLQLSLAHRLPERLATHADPQGEVDGFSSVPAFFWSAFAVGSVLGALGVFAVIATRRSPSTQRVFTGIAVGVSTNFIALQSIFLLRQVDVTDPSTVDFAWWSFVIPFVAGLLGGTAGYLLAGRTVAPAAEPLPSDAPRIPLAAEERASWSQTVVTRMPVVVSVLVLALGIFVTYAVGWPGILVLLSALTLMCSASVRVTVDSNGLAVRPTFPGWPRKRIGLDRIAHASVRETEPVRKFGGWGYRYWGRTTAVVLRAGEAISLELTDGSEFLVTVDDAATGSALVNSLAERARATG</sequence>
<proteinExistence type="predicted"/>
<keyword evidence="1" id="KW-0472">Membrane</keyword>
<evidence type="ECO:0000313" key="2">
    <source>
        <dbReference type="EMBL" id="SDM81870.1"/>
    </source>
</evidence>
<dbReference type="AlphaFoldDB" id="A0A1G9WBM1"/>
<gene>
    <name evidence="2" type="ORF">SAMN04489726_3511</name>
</gene>
<evidence type="ECO:0000256" key="1">
    <source>
        <dbReference type="SAM" id="Phobius"/>
    </source>
</evidence>
<feature type="transmembrane region" description="Helical" evidence="1">
    <location>
        <begin position="88"/>
        <end position="109"/>
    </location>
</feature>